<keyword evidence="10" id="KW-1185">Reference proteome</keyword>
<evidence type="ECO:0000313" key="10">
    <source>
        <dbReference type="Proteomes" id="UP000887023"/>
    </source>
</evidence>
<evidence type="ECO:0000256" key="6">
    <source>
        <dbReference type="ARBA" id="ARBA00023136"/>
    </source>
</evidence>
<dbReference type="Gene3D" id="1.10.287.3510">
    <property type="match status" value="1"/>
</dbReference>
<reference evidence="9" key="1">
    <citation type="submission" date="2021-07" db="EMBL/GenBank/DDBJ databases">
        <title>Candidatus Kaistella beijingensis sp. nov. isolated from a municipal wastewater treatment plant is involved in sludge foaming.</title>
        <authorList>
            <person name="Song Y."/>
            <person name="Liu S.-J."/>
        </authorList>
    </citation>
    <scope>NUCLEOTIDE SEQUENCE</scope>
    <source>
        <strain evidence="9">DSM 43998</strain>
    </source>
</reference>
<evidence type="ECO:0000256" key="8">
    <source>
        <dbReference type="SAM" id="Phobius"/>
    </source>
</evidence>
<accession>A0ABX8S8W5</accession>
<dbReference type="Pfam" id="PF00420">
    <property type="entry name" value="Oxidored_q2"/>
    <property type="match status" value="1"/>
</dbReference>
<dbReference type="PANTHER" id="PTHR34583">
    <property type="entry name" value="ANTIPORTER SUBUNIT MNHC2-RELATED"/>
    <property type="match status" value="1"/>
</dbReference>
<evidence type="ECO:0000256" key="7">
    <source>
        <dbReference type="SAM" id="MobiDB-lite"/>
    </source>
</evidence>
<comment type="similarity">
    <text evidence="2">Belongs to the CPA3 antiporters (TC 2.A.63) subunit C family.</text>
</comment>
<feature type="transmembrane region" description="Helical" evidence="8">
    <location>
        <begin position="74"/>
        <end position="95"/>
    </location>
</feature>
<proteinExistence type="inferred from homology"/>
<evidence type="ECO:0000256" key="3">
    <source>
        <dbReference type="ARBA" id="ARBA00022475"/>
    </source>
</evidence>
<feature type="transmembrane region" description="Helical" evidence="8">
    <location>
        <begin position="30"/>
        <end position="54"/>
    </location>
</feature>
<keyword evidence="5 8" id="KW-1133">Transmembrane helix</keyword>
<evidence type="ECO:0000256" key="2">
    <source>
        <dbReference type="ARBA" id="ARBA00010388"/>
    </source>
</evidence>
<feature type="compositionally biased region" description="Acidic residues" evidence="7">
    <location>
        <begin position="156"/>
        <end position="166"/>
    </location>
</feature>
<evidence type="ECO:0000256" key="4">
    <source>
        <dbReference type="ARBA" id="ARBA00022692"/>
    </source>
</evidence>
<keyword evidence="4 8" id="KW-0812">Transmembrane</keyword>
<dbReference type="RefSeq" id="WP_066466875.1">
    <property type="nucleotide sequence ID" value="NZ_CBCRUZ010000003.1"/>
</dbReference>
<feature type="transmembrane region" description="Helical" evidence="8">
    <location>
        <begin position="6"/>
        <end position="23"/>
    </location>
</feature>
<feature type="region of interest" description="Disordered" evidence="7">
    <location>
        <begin position="118"/>
        <end position="174"/>
    </location>
</feature>
<gene>
    <name evidence="9" type="ORF">KV203_02265</name>
</gene>
<evidence type="ECO:0000256" key="5">
    <source>
        <dbReference type="ARBA" id="ARBA00022989"/>
    </source>
</evidence>
<dbReference type="PANTHER" id="PTHR34583:SF2">
    <property type="entry name" value="ANTIPORTER SUBUNIT MNHC2-RELATED"/>
    <property type="match status" value="1"/>
</dbReference>
<dbReference type="NCBIfam" id="NF005929">
    <property type="entry name" value="PRK07946.1"/>
    <property type="match status" value="1"/>
</dbReference>
<evidence type="ECO:0000256" key="1">
    <source>
        <dbReference type="ARBA" id="ARBA00004651"/>
    </source>
</evidence>
<dbReference type="EMBL" id="CP079105">
    <property type="protein sequence ID" value="QXQ14279.1"/>
    <property type="molecule type" value="Genomic_DNA"/>
</dbReference>
<organism evidence="9 10">
    <name type="scientific">Skermania pinensis</name>
    <dbReference type="NCBI Taxonomy" id="39122"/>
    <lineage>
        <taxon>Bacteria</taxon>
        <taxon>Bacillati</taxon>
        <taxon>Actinomycetota</taxon>
        <taxon>Actinomycetes</taxon>
        <taxon>Mycobacteriales</taxon>
        <taxon>Gordoniaceae</taxon>
        <taxon>Skermania</taxon>
    </lineage>
</organism>
<comment type="subcellular location">
    <subcellularLocation>
        <location evidence="1">Cell membrane</location>
        <topology evidence="1">Multi-pass membrane protein</topology>
    </subcellularLocation>
</comment>
<sequence>MSIDATLLILVGMLLAVGVYLILERSIITMLLGIIACGNGVNLLIIAVGGRAGAPPIVGRGAEPAQMADPLAQAMILTAIVITMGLSAFVLALAYRSYTLTGRDGVDDDPEDVRVATQWSRADAPDQDLSDDPVTGAPSPEGDAFDAQGNPLPLDELPDPEDVECYDELHGESR</sequence>
<evidence type="ECO:0000313" key="9">
    <source>
        <dbReference type="EMBL" id="QXQ14279.1"/>
    </source>
</evidence>
<keyword evidence="3" id="KW-1003">Cell membrane</keyword>
<dbReference type="InterPro" id="IPR050601">
    <property type="entry name" value="CPA3_antiporter_subunitC"/>
</dbReference>
<protein>
    <submittedName>
        <fullName evidence="9">Na(+)/H(+) antiporter subunit C</fullName>
    </submittedName>
</protein>
<dbReference type="InterPro" id="IPR039428">
    <property type="entry name" value="NUOK/Mnh_C1-like"/>
</dbReference>
<dbReference type="Proteomes" id="UP000887023">
    <property type="component" value="Chromosome"/>
</dbReference>
<name>A0ABX8S8W5_9ACTN</name>
<keyword evidence="6 8" id="KW-0472">Membrane</keyword>